<evidence type="ECO:0000256" key="4">
    <source>
        <dbReference type="ARBA" id="ARBA00022729"/>
    </source>
</evidence>
<evidence type="ECO:0000256" key="5">
    <source>
        <dbReference type="ARBA" id="ARBA00023088"/>
    </source>
</evidence>
<dbReference type="Proteomes" id="UP000703315">
    <property type="component" value="Unassembled WGS sequence"/>
</dbReference>
<feature type="signal peptide" evidence="7">
    <location>
        <begin position="1"/>
        <end position="35"/>
    </location>
</feature>
<comment type="similarity">
    <text evidence="1">Belongs to the serine-aspartate repeat-containing protein (SDr) family.</text>
</comment>
<dbReference type="PANTHER" id="PTHR36108:SF13">
    <property type="entry name" value="COLOSSIN-B-RELATED"/>
    <property type="match status" value="1"/>
</dbReference>
<keyword evidence="6" id="KW-1133">Transmembrane helix</keyword>
<organism evidence="9 10">
    <name type="scientific">Enteractinococcus helveticum</name>
    <dbReference type="NCBI Taxonomy" id="1837282"/>
    <lineage>
        <taxon>Bacteria</taxon>
        <taxon>Bacillati</taxon>
        <taxon>Actinomycetota</taxon>
        <taxon>Actinomycetes</taxon>
        <taxon>Micrococcales</taxon>
        <taxon>Micrococcaceae</taxon>
    </lineage>
</organism>
<dbReference type="PANTHER" id="PTHR36108">
    <property type="entry name" value="COLOSSIN-B-RELATED"/>
    <property type="match status" value="1"/>
</dbReference>
<protein>
    <submittedName>
        <fullName evidence="9">SpaH/EbpB family LPXTG-anchored major pilin</fullName>
    </submittedName>
</protein>
<dbReference type="Pfam" id="PF00746">
    <property type="entry name" value="Gram_pos_anchor"/>
    <property type="match status" value="1"/>
</dbReference>
<dbReference type="InterPro" id="IPR046473">
    <property type="entry name" value="Sgo0707-like_N2"/>
</dbReference>
<dbReference type="Pfam" id="PF20623">
    <property type="entry name" value="Sgo0707_N2"/>
    <property type="match status" value="1"/>
</dbReference>
<dbReference type="AlphaFoldDB" id="A0A921K825"/>
<evidence type="ECO:0000313" key="9">
    <source>
        <dbReference type="EMBL" id="HJF15500.1"/>
    </source>
</evidence>
<gene>
    <name evidence="9" type="ORF">K8V32_12020</name>
</gene>
<feature type="transmembrane region" description="Helical" evidence="6">
    <location>
        <begin position="459"/>
        <end position="477"/>
    </location>
</feature>
<keyword evidence="2" id="KW-0134">Cell wall</keyword>
<sequence>MSAQKIPLGKRMVAALGTVAVAFMALFGAGAAAHAAPAGPGNIDFEKTDGSIIVHKHAQPNPAGDPADGSDLGVIDNPLEGVEFTVQKVENIDLSDETQWAQLQDLTAADIDPADLETPGSTLVTRADGTAEFTDLEVGVYYVTEGEDTGNNNIVRKVDPFLVIIPTAIDGEWEYTVHVYPKNSLTEVTKTLNEDADDAAEGAGDIISWDITSTAPVLAPEDEFTELRLVDTLDERLMFESITEVTYGGAALEEADYEVTSSTNADGADVVTFELTEAGLAKVAANDGQQLAYALNTSVREGADIGNGVIENEVTQYTTINEQEFDFTTPPTITNWGYVNIFKQDADNQLGLGDAEFQIFRTEAEAADPANSDPIAVHGQTTFTTDENGELVIGPLNAGAENLREYWVVETKAPAGYQLDQTPQPVDVSAGANAELVYTLDNVKQPDFELPLTGSTGTMVFLGAGLLLLMSGGGLYLRNRARSAA</sequence>
<evidence type="ECO:0000256" key="2">
    <source>
        <dbReference type="ARBA" id="ARBA00022512"/>
    </source>
</evidence>
<feature type="domain" description="Gram-positive cocci surface proteins LPxTG" evidence="8">
    <location>
        <begin position="450"/>
        <end position="485"/>
    </location>
</feature>
<feature type="chain" id="PRO_5039588650" evidence="7">
    <location>
        <begin position="36"/>
        <end position="485"/>
    </location>
</feature>
<evidence type="ECO:0000256" key="7">
    <source>
        <dbReference type="SAM" id="SignalP"/>
    </source>
</evidence>
<dbReference type="Pfam" id="PF16555">
    <property type="entry name" value="GramPos_pilinD1"/>
    <property type="match status" value="1"/>
</dbReference>
<dbReference type="Gene3D" id="2.60.40.740">
    <property type="match status" value="1"/>
</dbReference>
<dbReference type="InterPro" id="IPR026466">
    <property type="entry name" value="Fim_isopep_form_D2_dom"/>
</dbReference>
<reference evidence="9" key="1">
    <citation type="journal article" date="2021" name="PeerJ">
        <title>Extensive microbial diversity within the chicken gut microbiome revealed by metagenomics and culture.</title>
        <authorList>
            <person name="Gilroy R."/>
            <person name="Ravi A."/>
            <person name="Getino M."/>
            <person name="Pursley I."/>
            <person name="Horton D.L."/>
            <person name="Alikhan N.F."/>
            <person name="Baker D."/>
            <person name="Gharbi K."/>
            <person name="Hall N."/>
            <person name="Watson M."/>
            <person name="Adriaenssens E.M."/>
            <person name="Foster-Nyarko E."/>
            <person name="Jarju S."/>
            <person name="Secka A."/>
            <person name="Antonio M."/>
            <person name="Oren A."/>
            <person name="Chaudhuri R.R."/>
            <person name="La Ragione R."/>
            <person name="Hildebrand F."/>
            <person name="Pallen M.J."/>
        </authorList>
    </citation>
    <scope>NUCLEOTIDE SEQUENCE</scope>
    <source>
        <strain evidence="9">ChiHjej13B12-14962</strain>
    </source>
</reference>
<dbReference type="Gene3D" id="2.60.40.10">
    <property type="entry name" value="Immunoglobulins"/>
    <property type="match status" value="2"/>
</dbReference>
<keyword evidence="6" id="KW-0472">Membrane</keyword>
<proteinExistence type="inferred from homology"/>
<reference evidence="9" key="2">
    <citation type="submission" date="2021-09" db="EMBL/GenBank/DDBJ databases">
        <authorList>
            <person name="Gilroy R."/>
        </authorList>
    </citation>
    <scope>NUCLEOTIDE SEQUENCE</scope>
    <source>
        <strain evidence="9">ChiHjej13B12-14962</strain>
    </source>
</reference>
<accession>A0A921K825</accession>
<keyword evidence="3" id="KW-0964">Secreted</keyword>
<evidence type="ECO:0000313" key="10">
    <source>
        <dbReference type="Proteomes" id="UP000703315"/>
    </source>
</evidence>
<evidence type="ECO:0000256" key="1">
    <source>
        <dbReference type="ARBA" id="ARBA00007257"/>
    </source>
</evidence>
<dbReference type="InterPro" id="IPR032364">
    <property type="entry name" value="GramPos_pilinD1_N"/>
</dbReference>
<evidence type="ECO:0000256" key="6">
    <source>
        <dbReference type="SAM" id="Phobius"/>
    </source>
</evidence>
<evidence type="ECO:0000259" key="8">
    <source>
        <dbReference type="PROSITE" id="PS50847"/>
    </source>
</evidence>
<keyword evidence="6" id="KW-0812">Transmembrane</keyword>
<comment type="caution">
    <text evidence="9">The sequence shown here is derived from an EMBL/GenBank/DDBJ whole genome shotgun (WGS) entry which is preliminary data.</text>
</comment>
<name>A0A921K825_9MICC</name>
<dbReference type="NCBIfam" id="NF033902">
    <property type="entry name" value="iso_D2_wall_anc"/>
    <property type="match status" value="1"/>
</dbReference>
<keyword evidence="5" id="KW-0572">Peptidoglycan-anchor</keyword>
<keyword evidence="4 7" id="KW-0732">Signal</keyword>
<dbReference type="InterPro" id="IPR048052">
    <property type="entry name" value="FM1-like"/>
</dbReference>
<dbReference type="NCBIfam" id="TIGR01167">
    <property type="entry name" value="LPXTG_anchor"/>
    <property type="match status" value="1"/>
</dbReference>
<dbReference type="RefSeq" id="WP_303907730.1">
    <property type="nucleotide sequence ID" value="NZ_DYXC01000139.1"/>
</dbReference>
<dbReference type="EMBL" id="DYXC01000139">
    <property type="protein sequence ID" value="HJF15500.1"/>
    <property type="molecule type" value="Genomic_DNA"/>
</dbReference>
<dbReference type="Pfam" id="PF17802">
    <property type="entry name" value="SpaA"/>
    <property type="match status" value="1"/>
</dbReference>
<dbReference type="InterPro" id="IPR041033">
    <property type="entry name" value="SpaA_PFL_dom_1"/>
</dbReference>
<dbReference type="GO" id="GO:0005975">
    <property type="term" value="P:carbohydrate metabolic process"/>
    <property type="evidence" value="ECO:0007669"/>
    <property type="project" value="UniProtKB-ARBA"/>
</dbReference>
<dbReference type="InterPro" id="IPR019931">
    <property type="entry name" value="LPXTG_anchor"/>
</dbReference>
<dbReference type="PROSITE" id="PS50847">
    <property type="entry name" value="GRAM_POS_ANCHORING"/>
    <property type="match status" value="1"/>
</dbReference>
<dbReference type="NCBIfam" id="TIGR04226">
    <property type="entry name" value="RrgB_K2N_iso_D2"/>
    <property type="match status" value="1"/>
</dbReference>
<evidence type="ECO:0000256" key="3">
    <source>
        <dbReference type="ARBA" id="ARBA00022525"/>
    </source>
</evidence>
<dbReference type="InterPro" id="IPR013783">
    <property type="entry name" value="Ig-like_fold"/>
</dbReference>